<dbReference type="AlphaFoldDB" id="E6MMY4"/>
<proteinExistence type="predicted"/>
<sequence>MNYKVYSWAMLSLSALLMFGACANDDIANSENEVTLNGHKLNITINEETFEAEKPTRAAQVVHRDTIDMGDGLIAEVSIEPDKTAPTPQPAKTRAAMSEGHYTIYAVDAAGNRVADELSGTVSNGKFIPDANAMIRLDPGTYTFVCHNDAFTKTATGLDLKGDMYHGFKDCPMMGTVTKTLSGGVETVAFNMKHLAARTRVQITTYTSYPKMIEGTTAFIGAGNHDFSTMHFDMTGNLTSRDVGVTAYTWDTFDKYKHVGNKPFSSIVEPFETISSQYTYIALAEGENIPANSLYFHIHGSFYGKTKQPYFAINTPLERNHTYLVKVTMKTKDPLYLYQDGTVGYLGDKETRTPIGIVLTEKTSATDKGLAVALKNADNNRRFFVGYGYYFNGLKDDGTATDNMKGYEYTWTTDYLNPLYRGVAKTWRTLPPAEKEPDISGDDFVAYQAAGNYTTEPDVKITGTNIGKWFLPSTGQWRLLLEKLGGLNVSTVPATIWADASWHKPFVTSTDPTWNGIKAQSYFTQAGGSLDFDVYCLSGSSSDTSSFYLDLSTTNISFGNSIFANPGLGTNGFVRPFVYF</sequence>
<keyword evidence="1" id="KW-0732">Signal</keyword>
<protein>
    <recommendedName>
        <fullName evidence="4">Fibrobacter succinogene major paralogous domain protein</fullName>
    </recommendedName>
</protein>
<organism evidence="2 3">
    <name type="scientific">Segatella salivae DSM 15606</name>
    <dbReference type="NCBI Taxonomy" id="888832"/>
    <lineage>
        <taxon>Bacteria</taxon>
        <taxon>Pseudomonadati</taxon>
        <taxon>Bacteroidota</taxon>
        <taxon>Bacteroidia</taxon>
        <taxon>Bacteroidales</taxon>
        <taxon>Prevotellaceae</taxon>
        <taxon>Segatella</taxon>
    </lineage>
</organism>
<evidence type="ECO:0000256" key="1">
    <source>
        <dbReference type="SAM" id="SignalP"/>
    </source>
</evidence>
<reference evidence="2 3" key="1">
    <citation type="submission" date="2010-12" db="EMBL/GenBank/DDBJ databases">
        <authorList>
            <person name="Muzny D."/>
            <person name="Qin X."/>
            <person name="Deng J."/>
            <person name="Jiang H."/>
            <person name="Liu Y."/>
            <person name="Qu J."/>
            <person name="Song X.-Z."/>
            <person name="Zhang L."/>
            <person name="Thornton R."/>
            <person name="Coyle M."/>
            <person name="Francisco L."/>
            <person name="Jackson L."/>
            <person name="Javaid M."/>
            <person name="Korchina V."/>
            <person name="Kovar C."/>
            <person name="Mata R."/>
            <person name="Mathew T."/>
            <person name="Ngo R."/>
            <person name="Nguyen L."/>
            <person name="Nguyen N."/>
            <person name="Okwuonu G."/>
            <person name="Ongeri F."/>
            <person name="Pham C."/>
            <person name="Simmons D."/>
            <person name="Wilczek-Boney K."/>
            <person name="Hale W."/>
            <person name="Jakkamsetti A."/>
            <person name="Pham P."/>
            <person name="Ruth R."/>
            <person name="San Lucas F."/>
            <person name="Warren J."/>
            <person name="Zhang J."/>
            <person name="Zhao Z."/>
            <person name="Zhou C."/>
            <person name="Zhu D."/>
            <person name="Lee S."/>
            <person name="Bess C."/>
            <person name="Blankenburg K."/>
            <person name="Forbes L."/>
            <person name="Fu Q."/>
            <person name="Gubbala S."/>
            <person name="Hirani K."/>
            <person name="Jayaseelan J.C."/>
            <person name="Lara F."/>
            <person name="Munidasa M."/>
            <person name="Palculict T."/>
            <person name="Patil S."/>
            <person name="Pu L.-L."/>
            <person name="Saada N."/>
            <person name="Tang L."/>
            <person name="Weissenberger G."/>
            <person name="Zhu Y."/>
            <person name="Hemphill L."/>
            <person name="Shang Y."/>
            <person name="Youmans B."/>
            <person name="Ayvaz T."/>
            <person name="Ross M."/>
            <person name="Santibanez J."/>
            <person name="Aqrawi P."/>
            <person name="Gross S."/>
            <person name="Joshi V."/>
            <person name="Fowler G."/>
            <person name="Nazareth L."/>
            <person name="Reid J."/>
            <person name="Worley K."/>
            <person name="Petrosino J."/>
            <person name="Highlander S."/>
            <person name="Gibbs R."/>
        </authorList>
    </citation>
    <scope>NUCLEOTIDE SEQUENCE [LARGE SCALE GENOMIC DNA]</scope>
    <source>
        <strain evidence="2 3">DSM 15606</strain>
    </source>
</reference>
<comment type="caution">
    <text evidence="2">The sequence shown here is derived from an EMBL/GenBank/DDBJ whole genome shotgun (WGS) entry which is preliminary data.</text>
</comment>
<evidence type="ECO:0008006" key="4">
    <source>
        <dbReference type="Google" id="ProtNLM"/>
    </source>
</evidence>
<feature type="chain" id="PRO_5003208545" description="Fibrobacter succinogene major paralogous domain protein" evidence="1">
    <location>
        <begin position="24"/>
        <end position="580"/>
    </location>
</feature>
<dbReference type="EMBL" id="AEQO01000098">
    <property type="protein sequence ID" value="EFV05006.1"/>
    <property type="molecule type" value="Genomic_DNA"/>
</dbReference>
<feature type="signal peptide" evidence="1">
    <location>
        <begin position="1"/>
        <end position="23"/>
    </location>
</feature>
<dbReference type="OrthoDB" id="1082936at2"/>
<dbReference type="Proteomes" id="UP000003874">
    <property type="component" value="Unassembled WGS sequence"/>
</dbReference>
<keyword evidence="3" id="KW-1185">Reference proteome</keyword>
<dbReference type="HOGENOM" id="CLU_028180_0_0_10"/>
<evidence type="ECO:0000313" key="2">
    <source>
        <dbReference type="EMBL" id="EFV05006.1"/>
    </source>
</evidence>
<dbReference type="RefSeq" id="WP_007134128.1">
    <property type="nucleotide sequence ID" value="NZ_GL629647.1"/>
</dbReference>
<gene>
    <name evidence="2" type="ORF">HMPREF9420_0852</name>
</gene>
<accession>E6MMY4</accession>
<dbReference type="PROSITE" id="PS51257">
    <property type="entry name" value="PROKAR_LIPOPROTEIN"/>
    <property type="match status" value="1"/>
</dbReference>
<evidence type="ECO:0000313" key="3">
    <source>
        <dbReference type="Proteomes" id="UP000003874"/>
    </source>
</evidence>
<name>E6MMY4_9BACT</name>